<dbReference type="EMBL" id="CM037023">
    <property type="protein sequence ID" value="KAH7665388.1"/>
    <property type="molecule type" value="Genomic_DNA"/>
</dbReference>
<sequence>MALAPPCLRLPRCEAKPLDPKTEVIRQRLLRKGVEPTPKILHTLRKKELQKSRRKAKKQALNAQSPRLSDAQKQILEEEARFRAARAEYGAFKADVEKRREGALVMSGRPWERLKAVDLRGIWRYGEEDLGDGRLKGEHLVELREMLEKRNGVEYEWLLDDDVEEASGDERVMEWKKSSPKGLVGDEEKIKWLIERLTKMDLNMKDWKFPRLMKQSGLYFSEENLLRLLEGFEVLGNWRHALSVVEWVYNEKKYRYHKSRYVYTKLLAILGKGRNPSEALRIFNIMRDDSYLFPDMAAFHAIAVSLGQAGLVKELISIIECMRQKPSKKIKIMKHKDWDPCLEPDIVIFNALLNACVPTHQWKGVFWIFKQIRSMGLKPNGATYGLAMEVMLKSRKYDLVHYFFEKMQKNGLATKALTYKVLVRAFWEEGKVDEAIKAVRDMEKRGVVGVASVYYELACCLCNKGRWQEAIMEVEKLGRLPYAKPLEVTFTGLILSAMNGGYISDCISIFEHMNHLCTPNIGTINAMLKAYGRGDMFTEAKELFESIEKNVSGLETAGNVSFKPDEYTYSSMLEISASAHQWEYFEYVYREMALYGYQLDLKKHAGILVEASRAGKWHLLEHAFDTVLESGEIPHISFFIELICQTIAHQNFQKTVVLINSMAHASMQVDENQWLNLFQINKDRLSTETLSNLCDNLNESDLVMEDPVPNFLKALQSITEPPLENTSRNPNSSYNSAYNLLADPPEENLKSFEKMLPNFPQRATEKNDNLESCLITLHEESDNKIDSSLPSGTDDKILEPILYESSDESDTEVDGNLLSHEHSHFSDLPTASEILEIWREDSLKDDSFSFQY</sequence>
<organism evidence="1 2">
    <name type="scientific">Dioscorea alata</name>
    <name type="common">Purple yam</name>
    <dbReference type="NCBI Taxonomy" id="55571"/>
    <lineage>
        <taxon>Eukaryota</taxon>
        <taxon>Viridiplantae</taxon>
        <taxon>Streptophyta</taxon>
        <taxon>Embryophyta</taxon>
        <taxon>Tracheophyta</taxon>
        <taxon>Spermatophyta</taxon>
        <taxon>Magnoliopsida</taxon>
        <taxon>Liliopsida</taxon>
        <taxon>Dioscoreales</taxon>
        <taxon>Dioscoreaceae</taxon>
        <taxon>Dioscorea</taxon>
    </lineage>
</organism>
<comment type="caution">
    <text evidence="1">The sequence shown here is derived from an EMBL/GenBank/DDBJ whole genome shotgun (WGS) entry which is preliminary data.</text>
</comment>
<reference evidence="2" key="1">
    <citation type="journal article" date="2022" name="Nat. Commun.">
        <title>Chromosome evolution and the genetic basis of agronomically important traits in greater yam.</title>
        <authorList>
            <person name="Bredeson J.V."/>
            <person name="Lyons J.B."/>
            <person name="Oniyinde I.O."/>
            <person name="Okereke N.R."/>
            <person name="Kolade O."/>
            <person name="Nnabue I."/>
            <person name="Nwadili C.O."/>
            <person name="Hribova E."/>
            <person name="Parker M."/>
            <person name="Nwogha J."/>
            <person name="Shu S."/>
            <person name="Carlson J."/>
            <person name="Kariba R."/>
            <person name="Muthemba S."/>
            <person name="Knop K."/>
            <person name="Barton G.J."/>
            <person name="Sherwood A.V."/>
            <person name="Lopez-Montes A."/>
            <person name="Asiedu R."/>
            <person name="Jamnadass R."/>
            <person name="Muchugi A."/>
            <person name="Goodstein D."/>
            <person name="Egesi C.N."/>
            <person name="Featherston J."/>
            <person name="Asfaw A."/>
            <person name="Simpson G.G."/>
            <person name="Dolezel J."/>
            <person name="Hendre P.S."/>
            <person name="Van Deynze A."/>
            <person name="Kumar P.L."/>
            <person name="Obidiegwu J.E."/>
            <person name="Bhattacharjee R."/>
            <person name="Rokhsar D.S."/>
        </authorList>
    </citation>
    <scope>NUCLEOTIDE SEQUENCE [LARGE SCALE GENOMIC DNA]</scope>
    <source>
        <strain evidence="2">cv. TDa95/00328</strain>
    </source>
</reference>
<dbReference type="Proteomes" id="UP000827976">
    <property type="component" value="Chromosome 13"/>
</dbReference>
<keyword evidence="2" id="KW-1185">Reference proteome</keyword>
<name>A0ACB7UX72_DIOAL</name>
<evidence type="ECO:0000313" key="1">
    <source>
        <dbReference type="EMBL" id="KAH7665388.1"/>
    </source>
</evidence>
<gene>
    <name evidence="1" type="ORF">IHE45_13G031500</name>
</gene>
<proteinExistence type="predicted"/>
<accession>A0ACB7UX72</accession>
<protein>
    <submittedName>
        <fullName evidence="1">TPR-like protein</fullName>
    </submittedName>
</protein>
<evidence type="ECO:0000313" key="2">
    <source>
        <dbReference type="Proteomes" id="UP000827976"/>
    </source>
</evidence>